<name>A0A1F5YF67_9BACT</name>
<evidence type="ECO:0000313" key="1">
    <source>
        <dbReference type="EMBL" id="OGF98815.1"/>
    </source>
</evidence>
<dbReference type="Proteomes" id="UP000176992">
    <property type="component" value="Unassembled WGS sequence"/>
</dbReference>
<dbReference type="AlphaFoldDB" id="A0A1F5YF67"/>
<proteinExistence type="predicted"/>
<gene>
    <name evidence="1" type="ORF">A2Z86_11560</name>
</gene>
<dbReference type="EMBL" id="MFIV01000061">
    <property type="protein sequence ID" value="OGF98815.1"/>
    <property type="molecule type" value="Genomic_DNA"/>
</dbReference>
<evidence type="ECO:0008006" key="3">
    <source>
        <dbReference type="Google" id="ProtNLM"/>
    </source>
</evidence>
<accession>A0A1F5YF67</accession>
<organism evidence="1 2">
    <name type="scientific">Candidatus Glassbacteria bacterium GWA2_58_10</name>
    <dbReference type="NCBI Taxonomy" id="1817865"/>
    <lineage>
        <taxon>Bacteria</taxon>
        <taxon>Candidatus Glassiibacteriota</taxon>
    </lineage>
</organism>
<protein>
    <recommendedName>
        <fullName evidence="3">DUF4832 domain-containing protein</fullName>
    </recommendedName>
</protein>
<comment type="caution">
    <text evidence="1">The sequence shown here is derived from an EMBL/GenBank/DDBJ whole genome shotgun (WGS) entry which is preliminary data.</text>
</comment>
<dbReference type="Gene3D" id="3.20.20.80">
    <property type="entry name" value="Glycosidases"/>
    <property type="match status" value="1"/>
</dbReference>
<evidence type="ECO:0000313" key="2">
    <source>
        <dbReference type="Proteomes" id="UP000176992"/>
    </source>
</evidence>
<sequence length="441" mass="50210">MGLVGYTWEEGGPSLAARKGQETLERHVEKLASLPFVDILYIRCDWRDIQTQSGKLDFSPVWKLSLDAAKTYGQRVGFRIQLSSPNIQPKNIALPDFLRDRVPLVNIGGKDRFGYDCMEPRYDHPEFQKAFRELNELLAAEFDGNALIEFMDLMMYGFWGEGHTGDLPNPFPDYLTAESTMVSMARFQFDAWKKTPLAVNTQPDISRTGNREVLDQAVRAGCWLRSDSIDLIEEPLQVENLANRPPWLAVVMEQGNDRQYDIDKLPVDEGGANRMEWALMHVLDLGANYWSLWTESDNLSRYNERYPEGFRLLQQRMGYRVRPSWVWQRKRYGTSEVIVAFANEGVAGVAGNLRACVETLDGKVSVGGGLDPGHPYSGRIRQASFILPQGLEGQKLKIRGEIETRGVRRPLRWSTAQPLNPDGSYTIQLKNFDDRGWRKGV</sequence>
<reference evidence="1 2" key="1">
    <citation type="journal article" date="2016" name="Nat. Commun.">
        <title>Thousands of microbial genomes shed light on interconnected biogeochemical processes in an aquifer system.</title>
        <authorList>
            <person name="Anantharaman K."/>
            <person name="Brown C.T."/>
            <person name="Hug L.A."/>
            <person name="Sharon I."/>
            <person name="Castelle C.J."/>
            <person name="Probst A.J."/>
            <person name="Thomas B.C."/>
            <person name="Singh A."/>
            <person name="Wilkins M.J."/>
            <person name="Karaoz U."/>
            <person name="Brodie E.L."/>
            <person name="Williams K.H."/>
            <person name="Hubbard S.S."/>
            <person name="Banfield J.F."/>
        </authorList>
    </citation>
    <scope>NUCLEOTIDE SEQUENCE [LARGE SCALE GENOMIC DNA]</scope>
</reference>